<feature type="domain" description="SMP-30/Gluconolactonase/LRE-like region" evidence="4">
    <location>
        <begin position="4"/>
        <end position="218"/>
    </location>
</feature>
<dbReference type="EMBL" id="JYIW01000017">
    <property type="protein sequence ID" value="KJL31068.1"/>
    <property type="molecule type" value="Genomic_DNA"/>
</dbReference>
<comment type="caution">
    <text evidence="5">The sequence shown here is derived from an EMBL/GenBank/DDBJ whole genome shotgun (WGS) entry which is preliminary data.</text>
</comment>
<dbReference type="GO" id="GO:0005509">
    <property type="term" value="F:calcium ion binding"/>
    <property type="evidence" value="ECO:0007669"/>
    <property type="project" value="TreeGrafter"/>
</dbReference>
<dbReference type="PATRIC" id="fig|82380.11.peg.535"/>
<sequence>MIDGAVLRLDPVHDAAPSIVRIGPWAAALRPRAGGGWVIAVKDGFVLADADLRLEREIRAFDDSRLRMNDGACATDGSFLCGTAGPGAVGYLFRLDPSGAVSVLADGISISNGLVADPLSEAMFYVDTATRRIDRLRLVGGVLAEREPFADLSTSEGLPDGIAADADGGVWVAMWGAGEVIRIGPDGRQDARIELPTPHVSACAFGGAQLEDLYITTSQQDLPRRDASAGALFRAQPGVRGVPTLPFEG</sequence>
<accession>A0A0F0LD48</accession>
<dbReference type="Pfam" id="PF08450">
    <property type="entry name" value="SGL"/>
    <property type="match status" value="1"/>
</dbReference>
<keyword evidence="5" id="KW-0378">Hydrolase</keyword>
<feature type="binding site" evidence="3">
    <location>
        <position position="69"/>
    </location>
    <ligand>
        <name>substrate</name>
    </ligand>
</feature>
<evidence type="ECO:0000256" key="1">
    <source>
        <dbReference type="ARBA" id="ARBA00008853"/>
    </source>
</evidence>
<evidence type="ECO:0000313" key="6">
    <source>
        <dbReference type="Proteomes" id="UP000033640"/>
    </source>
</evidence>
<name>A0A0F0LD48_9MICO</name>
<dbReference type="PRINTS" id="PR01790">
    <property type="entry name" value="SMP30FAMILY"/>
</dbReference>
<dbReference type="GO" id="GO:0004341">
    <property type="term" value="F:gluconolactonase activity"/>
    <property type="evidence" value="ECO:0007669"/>
    <property type="project" value="TreeGrafter"/>
</dbReference>
<evidence type="ECO:0000256" key="3">
    <source>
        <dbReference type="PIRSR" id="PIRSR605511-2"/>
    </source>
</evidence>
<dbReference type="InterPro" id="IPR013658">
    <property type="entry name" value="SGL"/>
</dbReference>
<comment type="cofactor">
    <cofactor evidence="3">
        <name>Zn(2+)</name>
        <dbReference type="ChEBI" id="CHEBI:29105"/>
    </cofactor>
    <text evidence="3">Binds 1 divalent metal cation per subunit.</text>
</comment>
<feature type="binding site" evidence="3">
    <location>
        <position position="160"/>
    </location>
    <ligand>
        <name>a divalent metal cation</name>
        <dbReference type="ChEBI" id="CHEBI:60240"/>
    </ligand>
</feature>
<organism evidence="5 6">
    <name type="scientific">Microbacterium oxydans</name>
    <dbReference type="NCBI Taxonomy" id="82380"/>
    <lineage>
        <taxon>Bacteria</taxon>
        <taxon>Bacillati</taxon>
        <taxon>Actinomycetota</taxon>
        <taxon>Actinomycetes</taxon>
        <taxon>Micrococcales</taxon>
        <taxon>Microbacteriaceae</taxon>
        <taxon>Microbacterium</taxon>
    </lineage>
</organism>
<dbReference type="AlphaFoldDB" id="A0A0F0LD48"/>
<dbReference type="InterPro" id="IPR005511">
    <property type="entry name" value="SMP-30"/>
</dbReference>
<dbReference type="SUPFAM" id="SSF63829">
    <property type="entry name" value="Calcium-dependent phosphotriesterase"/>
    <property type="match status" value="1"/>
</dbReference>
<evidence type="ECO:0000256" key="2">
    <source>
        <dbReference type="PIRSR" id="PIRSR605511-1"/>
    </source>
</evidence>
<dbReference type="Proteomes" id="UP000033640">
    <property type="component" value="Unassembled WGS sequence"/>
</dbReference>
<feature type="binding site" evidence="3">
    <location>
        <position position="112"/>
    </location>
    <ligand>
        <name>a divalent metal cation</name>
        <dbReference type="ChEBI" id="CHEBI:60240"/>
    </ligand>
</feature>
<proteinExistence type="inferred from homology"/>
<gene>
    <name evidence="5" type="primary">araB_3</name>
    <name evidence="5" type="ORF">RS83_00519</name>
</gene>
<keyword evidence="3" id="KW-0862">Zinc</keyword>
<dbReference type="EC" id="3.1.1.15" evidence="5"/>
<dbReference type="GO" id="GO:0050021">
    <property type="term" value="F:L-arabinonolactonase activity"/>
    <property type="evidence" value="ECO:0007669"/>
    <property type="project" value="UniProtKB-EC"/>
</dbReference>
<reference evidence="5 6" key="1">
    <citation type="submission" date="2015-02" db="EMBL/GenBank/DDBJ databases">
        <title>Draft genome sequences of ten Microbacterium spp. with emphasis on heavy metal contaminated environments.</title>
        <authorList>
            <person name="Corretto E."/>
        </authorList>
    </citation>
    <scope>NUCLEOTIDE SEQUENCE [LARGE SCALE GENOMIC DNA]</scope>
    <source>
        <strain evidence="5 6">BEL4b</strain>
    </source>
</reference>
<dbReference type="PANTHER" id="PTHR10907:SF47">
    <property type="entry name" value="REGUCALCIN"/>
    <property type="match status" value="1"/>
</dbReference>
<dbReference type="InterPro" id="IPR011042">
    <property type="entry name" value="6-blade_b-propeller_TolB-like"/>
</dbReference>
<keyword evidence="3" id="KW-0479">Metal-binding</keyword>
<feature type="binding site" evidence="3">
    <location>
        <position position="67"/>
    </location>
    <ligand>
        <name>substrate</name>
    </ligand>
</feature>
<evidence type="ECO:0000259" key="4">
    <source>
        <dbReference type="Pfam" id="PF08450"/>
    </source>
</evidence>
<dbReference type="PANTHER" id="PTHR10907">
    <property type="entry name" value="REGUCALCIN"/>
    <property type="match status" value="1"/>
</dbReference>
<dbReference type="Gene3D" id="2.120.10.30">
    <property type="entry name" value="TolB, C-terminal domain"/>
    <property type="match status" value="1"/>
</dbReference>
<evidence type="ECO:0000313" key="5">
    <source>
        <dbReference type="EMBL" id="KJL31068.1"/>
    </source>
</evidence>
<comment type="similarity">
    <text evidence="1">Belongs to the SMP-30/CGR1 family.</text>
</comment>
<protein>
    <submittedName>
        <fullName evidence="5">L-arabinolactonase</fullName>
        <ecNumber evidence="5">3.1.1.15</ecNumber>
    </submittedName>
</protein>
<feature type="active site" description="Proton donor/acceptor" evidence="2">
    <location>
        <position position="160"/>
    </location>
</feature>
<dbReference type="GO" id="GO:0019853">
    <property type="term" value="P:L-ascorbic acid biosynthetic process"/>
    <property type="evidence" value="ECO:0007669"/>
    <property type="project" value="TreeGrafter"/>
</dbReference>